<name>U5C941_9BACT</name>
<organism evidence="1 2">
    <name type="scientific">Rhodonellum psychrophilum GCM71 = DSM 17998</name>
    <dbReference type="NCBI Taxonomy" id="1123057"/>
    <lineage>
        <taxon>Bacteria</taxon>
        <taxon>Pseudomonadati</taxon>
        <taxon>Bacteroidota</taxon>
        <taxon>Cytophagia</taxon>
        <taxon>Cytophagales</taxon>
        <taxon>Cytophagaceae</taxon>
        <taxon>Rhodonellum</taxon>
    </lineage>
</organism>
<sequence length="927" mass="102632">MLFLGIEFFRFLSIGFMNKWFVATLMACSFWINPFMECLGNPSPGINRGFMVPLEWNEKMDIPFFIDPELTGPDRLCMIFGSVIGDFSGLGEPATDVYSWQIISPSNVQLFNRTGGGTFQNISFSFGQIGNYSVSLSVRRGNTVIYNATKSLSVIQGPSLILQPDYLLCGRNTVSVSVLDSNTPNLDQYTFQWKNAQGAIVGTTNTLEVSREGTYSVSLFLNNESGGADCLINGSTFVGPPNDFKLNISKTLVCLGERITVTPDVPFLGDWSVLKEGATSRVDMGTSFSLNFNTDNELGGAGLYRVFFNVADEKHPDCASEREVLVEVKNGPKFQSNLLKNASDCEMENGAFQVTANSPLDILEIKELGSKIFDIDQNENMLFEGLKPGIYTLEGTYNGCTRSSIIIVPNDSPPATQRFQLEKIGESCTDTGKKLGEIKVVFLDGAFEGEFRLVNQRGSIVQSGTIPNLPSLELTVSGGNFALEIVDTSGCTLPEELVFTIPGKNFVSYSVPEEINVCETFEFIPFTTDSLLFSLTFPNGEVINKNAGEAFTLTEAGSYSLMGSSLLANPDRCPRKTDFNVSLFEPIVFEEKLASQDCAGNVVYEAELFGRNPNTVSIRWLNENGSIVGRGSQFFLPAFGRYFLEVQPLESGYCPSSIHEFFVETPVFFVDVAISAEMFCPNAPSATLSVQTDLNTGDRLEWIFTDLNGKQEILKGFENNKTAEVENEGSYEAVVYNDRGCELGRDLILLMHSADDPPTLESIYYICSETNFGETIDPGAYEAYEWYFEGNLVSQSPTFKPREVGDYEIIVTNALGCSFLGKFSAFQDCVFKYVFPTGMILSDEKRHFEIFVNDPVEEAKVWIHNKFGSLVFFCENYSVVPSVSFCNWNGNENGRNVPSGTYIVTLVYRSERFGLNEKVSKSLLILD</sequence>
<dbReference type="PATRIC" id="fig|1123057.7.peg.268"/>
<evidence type="ECO:0000313" key="2">
    <source>
        <dbReference type="Proteomes" id="UP000016843"/>
    </source>
</evidence>
<dbReference type="EMBL" id="AWXR01000002">
    <property type="protein sequence ID" value="ERM84727.1"/>
    <property type="molecule type" value="Genomic_DNA"/>
</dbReference>
<keyword evidence="2" id="KW-1185">Reference proteome</keyword>
<accession>U5C941</accession>
<gene>
    <name evidence="1" type="ORF">P872_23745</name>
</gene>
<protein>
    <submittedName>
        <fullName evidence="1">Uncharacterized protein</fullName>
    </submittedName>
</protein>
<proteinExistence type="predicted"/>
<dbReference type="eggNOG" id="COG3291">
    <property type="taxonomic scope" value="Bacteria"/>
</dbReference>
<evidence type="ECO:0000313" key="1">
    <source>
        <dbReference type="EMBL" id="ERM84727.1"/>
    </source>
</evidence>
<dbReference type="AlphaFoldDB" id="U5C941"/>
<comment type="caution">
    <text evidence="1">The sequence shown here is derived from an EMBL/GenBank/DDBJ whole genome shotgun (WGS) entry which is preliminary data.</text>
</comment>
<dbReference type="Proteomes" id="UP000016843">
    <property type="component" value="Unassembled WGS sequence"/>
</dbReference>
<reference evidence="1 2" key="1">
    <citation type="journal article" date="2013" name="Genome Announc.">
        <title>Draft Genome Sequence of the Psychrophilic and Alkaliphilic Rhodonellum psychrophilum Strain GCM71T.</title>
        <authorList>
            <person name="Hauptmann A.L."/>
            <person name="Glaring M.A."/>
            <person name="Hallin P.F."/>
            <person name="Prieme A."/>
            <person name="Stougaard P."/>
        </authorList>
    </citation>
    <scope>NUCLEOTIDE SEQUENCE [LARGE SCALE GENOMIC DNA]</scope>
    <source>
        <strain evidence="1 2">GCM71</strain>
    </source>
</reference>